<dbReference type="OrthoDB" id="342255at2759"/>
<evidence type="ECO:0000313" key="2">
    <source>
        <dbReference type="Proteomes" id="UP000186804"/>
    </source>
</evidence>
<dbReference type="GeneID" id="92365724"/>
<reference evidence="1 2" key="1">
    <citation type="submission" date="2016-10" db="EMBL/GenBank/DDBJ databases">
        <title>Reductive evolution of mitochondrial metabolism and differential evolution of invasion-related proteins in Cryptosporidium.</title>
        <authorList>
            <person name="Liu S."/>
            <person name="Roellig D.M."/>
            <person name="Guo Y."/>
            <person name="Li N."/>
            <person name="Frace M.A."/>
            <person name="Tang K."/>
            <person name="Zhang L."/>
            <person name="Feng Y."/>
            <person name="Xiao L."/>
        </authorList>
    </citation>
    <scope>NUCLEOTIDE SEQUENCE [LARGE SCALE GENOMIC DNA]</scope>
    <source>
        <strain evidence="1">30847</strain>
    </source>
</reference>
<evidence type="ECO:0000313" key="1">
    <source>
        <dbReference type="EMBL" id="OII77723.1"/>
    </source>
</evidence>
<comment type="caution">
    <text evidence="1">The sequence shown here is derived from an EMBL/GenBank/DDBJ whole genome shotgun (WGS) entry which is preliminary data.</text>
</comment>
<proteinExistence type="predicted"/>
<dbReference type="EMBL" id="LRBS01000031">
    <property type="protein sequence ID" value="OII77723.1"/>
    <property type="molecule type" value="Genomic_DNA"/>
</dbReference>
<accession>A0A1J4MW68</accession>
<sequence>MKEYFEISNENSKLSRAYRTWISILKNWKYRIGATSATKFRFTSCNKPKICSAAEDATEILVLSPVVTNNPLKSINSHTQDSEQPSRNLFSCLCNALKPLNIFDNKKSDRTCNESDLTRSATFKCPTIPRRMLRLLRRKRKYNKGSSKVKLITVSNFYENIEGARRMSDERLQRAYKFYEHMLQKVQQSAYSDIISFLVENFEDRDILILTKYISSSAHTKNIENETLDKLYNIAFSTNENQQKSVSTLSILNDNTTTDCHSPYHTLTSELLDENIDDGYCIFKKYNDYLDEGDNVSATLLVLANTTYDNVEAAVSNLVARVSFTSLELSDTIKDCIKKGIIDATSGKYKGAGNLK</sequence>
<dbReference type="RefSeq" id="XP_067069569.1">
    <property type="nucleotide sequence ID" value="XM_067211774.1"/>
</dbReference>
<protein>
    <submittedName>
        <fullName evidence="1">Uncharacterized protein</fullName>
    </submittedName>
</protein>
<organism evidence="1 2">
    <name type="scientific">Cryptosporidium andersoni</name>
    <dbReference type="NCBI Taxonomy" id="117008"/>
    <lineage>
        <taxon>Eukaryota</taxon>
        <taxon>Sar</taxon>
        <taxon>Alveolata</taxon>
        <taxon>Apicomplexa</taxon>
        <taxon>Conoidasida</taxon>
        <taxon>Coccidia</taxon>
        <taxon>Eucoccidiorida</taxon>
        <taxon>Eimeriorina</taxon>
        <taxon>Cryptosporidiidae</taxon>
        <taxon>Cryptosporidium</taxon>
    </lineage>
</organism>
<dbReference type="VEuPathDB" id="CryptoDB:cand_015390"/>
<dbReference type="AlphaFoldDB" id="A0A1J4MW68"/>
<dbReference type="Proteomes" id="UP000186804">
    <property type="component" value="Unassembled WGS sequence"/>
</dbReference>
<gene>
    <name evidence="1" type="ORF">cand_015390</name>
</gene>
<name>A0A1J4MW68_9CRYT</name>
<keyword evidence="2" id="KW-1185">Reference proteome</keyword>